<comment type="caution">
    <text evidence="3">The sequence shown here is derived from an EMBL/GenBank/DDBJ whole genome shotgun (WGS) entry which is preliminary data.</text>
</comment>
<dbReference type="AlphaFoldDB" id="A0A1G1X6Y0"/>
<dbReference type="GO" id="GO:0004190">
    <property type="term" value="F:aspartic-type endopeptidase activity"/>
    <property type="evidence" value="ECO:0007669"/>
    <property type="project" value="InterPro"/>
</dbReference>
<protein>
    <recommendedName>
        <fullName evidence="2">Peptidase A2 domain-containing protein</fullName>
    </recommendedName>
</protein>
<dbReference type="InterPro" id="IPR001995">
    <property type="entry name" value="Peptidase_A2_cat"/>
</dbReference>
<accession>A0A1G1X6Y0</accession>
<sequence length="159" mass="17734">MKFEYKIYPRDPVPGAPEGLIFQPKIPITVYGPTGKISFDALVDTGADHTIFPRFNASHIGAPLHEKNVSYTNGIGSDGIKSFYAEGIELEMKVDNEICRWTAPVWFSEQDDFPALLGRKGFLEYFTATFDGENSILTLEPNGNFSGNVVNIWDHDKIS</sequence>
<dbReference type="InterPro" id="IPR021109">
    <property type="entry name" value="Peptidase_aspartic_dom_sf"/>
</dbReference>
<gene>
    <name evidence="3" type="ORF">A3E36_00225</name>
</gene>
<dbReference type="SUPFAM" id="SSF50630">
    <property type="entry name" value="Acid proteases"/>
    <property type="match status" value="1"/>
</dbReference>
<dbReference type="Proteomes" id="UP000177941">
    <property type="component" value="Unassembled WGS sequence"/>
</dbReference>
<evidence type="ECO:0000313" key="3">
    <source>
        <dbReference type="EMBL" id="OGY35581.1"/>
    </source>
</evidence>
<dbReference type="EMBL" id="MHHS01000048">
    <property type="protein sequence ID" value="OGY35581.1"/>
    <property type="molecule type" value="Genomic_DNA"/>
</dbReference>
<dbReference type="InterPro" id="IPR001969">
    <property type="entry name" value="Aspartic_peptidase_AS"/>
</dbReference>
<feature type="domain" description="Peptidase A2" evidence="2">
    <location>
        <begin position="39"/>
        <end position="77"/>
    </location>
</feature>
<proteinExistence type="predicted"/>
<dbReference type="Gene3D" id="2.40.70.10">
    <property type="entry name" value="Acid Proteases"/>
    <property type="match status" value="1"/>
</dbReference>
<organism evidence="3 4">
    <name type="scientific">Candidatus Andersenbacteria bacterium RIFCSPHIGHO2_12_FULL_45_11b</name>
    <dbReference type="NCBI Taxonomy" id="1797282"/>
    <lineage>
        <taxon>Bacteria</taxon>
        <taxon>Candidatus Anderseniibacteriota</taxon>
    </lineage>
</organism>
<reference evidence="3 4" key="1">
    <citation type="journal article" date="2016" name="Nat. Commun.">
        <title>Thousands of microbial genomes shed light on interconnected biogeochemical processes in an aquifer system.</title>
        <authorList>
            <person name="Anantharaman K."/>
            <person name="Brown C.T."/>
            <person name="Hug L.A."/>
            <person name="Sharon I."/>
            <person name="Castelle C.J."/>
            <person name="Probst A.J."/>
            <person name="Thomas B.C."/>
            <person name="Singh A."/>
            <person name="Wilkins M.J."/>
            <person name="Karaoz U."/>
            <person name="Brodie E.L."/>
            <person name="Williams K.H."/>
            <person name="Hubbard S.S."/>
            <person name="Banfield J.F."/>
        </authorList>
    </citation>
    <scope>NUCLEOTIDE SEQUENCE [LARGE SCALE GENOMIC DNA]</scope>
</reference>
<keyword evidence="1" id="KW-0378">Hydrolase</keyword>
<evidence type="ECO:0000313" key="4">
    <source>
        <dbReference type="Proteomes" id="UP000177941"/>
    </source>
</evidence>
<dbReference type="GO" id="GO:0006508">
    <property type="term" value="P:proteolysis"/>
    <property type="evidence" value="ECO:0007669"/>
    <property type="project" value="InterPro"/>
</dbReference>
<evidence type="ECO:0000259" key="2">
    <source>
        <dbReference type="PROSITE" id="PS50175"/>
    </source>
</evidence>
<dbReference type="PROSITE" id="PS00141">
    <property type="entry name" value="ASP_PROTEASE"/>
    <property type="match status" value="1"/>
</dbReference>
<name>A0A1G1X6Y0_9BACT</name>
<evidence type="ECO:0000256" key="1">
    <source>
        <dbReference type="ARBA" id="ARBA00022801"/>
    </source>
</evidence>
<dbReference type="PROSITE" id="PS50175">
    <property type="entry name" value="ASP_PROT_RETROV"/>
    <property type="match status" value="1"/>
</dbReference>